<dbReference type="InterPro" id="IPR058982">
    <property type="entry name" value="Beta-barrel_AprE"/>
</dbReference>
<gene>
    <name evidence="12" type="ORF">JAO74_15800</name>
</gene>
<dbReference type="PRINTS" id="PR01490">
    <property type="entry name" value="RTXTOXIND"/>
</dbReference>
<evidence type="ECO:0000256" key="6">
    <source>
        <dbReference type="ARBA" id="ARBA00022692"/>
    </source>
</evidence>
<keyword evidence="13" id="KW-1185">Reference proteome</keyword>
<dbReference type="Proteomes" id="UP000640426">
    <property type="component" value="Unassembled WGS sequence"/>
</dbReference>
<dbReference type="Pfam" id="PF26002">
    <property type="entry name" value="Beta-barrel_AprE"/>
    <property type="match status" value="1"/>
</dbReference>
<dbReference type="InterPro" id="IPR058781">
    <property type="entry name" value="HH_AprE-like"/>
</dbReference>
<accession>A0ABS0XT79</accession>
<dbReference type="InterPro" id="IPR050739">
    <property type="entry name" value="MFP"/>
</dbReference>
<keyword evidence="8" id="KW-0472">Membrane</keyword>
<feature type="domain" description="AprE-like long alpha-helical hairpin" evidence="10">
    <location>
        <begin position="92"/>
        <end position="284"/>
    </location>
</feature>
<keyword evidence="4 9" id="KW-1003">Cell membrane</keyword>
<protein>
    <recommendedName>
        <fullName evidence="9">Membrane fusion protein (MFP) family protein</fullName>
    </recommendedName>
</protein>
<evidence type="ECO:0000256" key="3">
    <source>
        <dbReference type="ARBA" id="ARBA00022448"/>
    </source>
</evidence>
<keyword evidence="6" id="KW-0812">Transmembrane</keyword>
<proteinExistence type="inferred from homology"/>
<dbReference type="NCBIfam" id="TIGR01843">
    <property type="entry name" value="type_I_hlyD"/>
    <property type="match status" value="1"/>
</dbReference>
<dbReference type="InterPro" id="IPR010129">
    <property type="entry name" value="T1SS_HlyD"/>
</dbReference>
<evidence type="ECO:0000256" key="8">
    <source>
        <dbReference type="ARBA" id="ARBA00023136"/>
    </source>
</evidence>
<evidence type="ECO:0000256" key="2">
    <source>
        <dbReference type="ARBA" id="ARBA00009477"/>
    </source>
</evidence>
<comment type="similarity">
    <text evidence="2 9">Belongs to the membrane fusion protein (MFP) (TC 8.A.1) family.</text>
</comment>
<comment type="caution">
    <text evidence="12">The sequence shown here is derived from an EMBL/GenBank/DDBJ whole genome shotgun (WGS) entry which is preliminary data.</text>
</comment>
<dbReference type="Pfam" id="PF25994">
    <property type="entry name" value="HH_AprE"/>
    <property type="match status" value="1"/>
</dbReference>
<evidence type="ECO:0000256" key="1">
    <source>
        <dbReference type="ARBA" id="ARBA00004377"/>
    </source>
</evidence>
<feature type="domain" description="AprE-like beta-barrel" evidence="11">
    <location>
        <begin position="326"/>
        <end position="417"/>
    </location>
</feature>
<evidence type="ECO:0000259" key="10">
    <source>
        <dbReference type="Pfam" id="PF25994"/>
    </source>
</evidence>
<dbReference type="EMBL" id="JAELXS010000009">
    <property type="protein sequence ID" value="MBJ6123252.1"/>
    <property type="molecule type" value="Genomic_DNA"/>
</dbReference>
<evidence type="ECO:0000313" key="12">
    <source>
        <dbReference type="EMBL" id="MBJ6123252.1"/>
    </source>
</evidence>
<keyword evidence="5 9" id="KW-0997">Cell inner membrane</keyword>
<evidence type="ECO:0000256" key="4">
    <source>
        <dbReference type="ARBA" id="ARBA00022475"/>
    </source>
</evidence>
<evidence type="ECO:0000256" key="9">
    <source>
        <dbReference type="RuleBase" id="RU365093"/>
    </source>
</evidence>
<sequence>MTARSKPMRWMDPTSDIRTGTIVALLFFVGLIGWAAFARLDAAAHAAGQLVVSGQRQAVQHRDGGVVGRIMVHEGQHVRRGQTLIALAAPEVQAQERALASNTIRLLAQRARLLAEQTGQARLTPPAEFANLSDDDRPLADQALRAQQIELSARRATVSAQRGALGQRAAQARTQSRGYTRQVEATTEQLRLVDSQLAALAPLAQRGFVAQTRVRELERLRAQLQGQEGQYDASIGGSRQSAQENVLQSLQAQQTYRERTAAELREVDTALGDVLPKLTAARDQLARTMIRAPATGSVVGLSVFTAGGVINAGQKLMDIVPDRAPLIVQARFSTDDADDLKIGQDAMVRFPSLHNRALADLKGRLTKLSADSFVDEHSGQAYYAGEIVVPPSELKLVGAEDHGVTLRAGLPAEILVPLRARTALEYALEPITSGFWSSFREH</sequence>
<keyword evidence="7" id="KW-1133">Transmembrane helix</keyword>
<evidence type="ECO:0000256" key="5">
    <source>
        <dbReference type="ARBA" id="ARBA00022519"/>
    </source>
</evidence>
<reference evidence="13" key="1">
    <citation type="submission" date="2020-12" db="EMBL/GenBank/DDBJ databases">
        <title>Hymenobacter sp.</title>
        <authorList>
            <person name="Kim M.K."/>
        </authorList>
    </citation>
    <scope>NUCLEOTIDE SEQUENCE [LARGE SCALE GENOMIC DNA]</scope>
    <source>
        <strain evidence="13">BT553</strain>
    </source>
</reference>
<comment type="subcellular location">
    <subcellularLocation>
        <location evidence="1 9">Cell inner membrane</location>
        <topology evidence="1 9">Single-pass membrane protein</topology>
    </subcellularLocation>
</comment>
<dbReference type="PANTHER" id="PTHR30386:SF17">
    <property type="entry name" value="ALKALINE PROTEASE SECRETION PROTEIN APRE"/>
    <property type="match status" value="1"/>
</dbReference>
<dbReference type="PANTHER" id="PTHR30386">
    <property type="entry name" value="MEMBRANE FUSION SUBUNIT OF EMRAB-TOLC MULTIDRUG EFFLUX PUMP"/>
    <property type="match status" value="1"/>
</dbReference>
<organism evidence="12 13">
    <name type="scientific">Sphingomonas mollis</name>
    <dbReference type="NCBI Taxonomy" id="2795726"/>
    <lineage>
        <taxon>Bacteria</taxon>
        <taxon>Pseudomonadati</taxon>
        <taxon>Pseudomonadota</taxon>
        <taxon>Alphaproteobacteria</taxon>
        <taxon>Sphingomonadales</taxon>
        <taxon>Sphingomonadaceae</taxon>
        <taxon>Sphingomonas</taxon>
    </lineage>
</organism>
<keyword evidence="3 9" id="KW-0813">Transport</keyword>
<evidence type="ECO:0000259" key="11">
    <source>
        <dbReference type="Pfam" id="PF26002"/>
    </source>
</evidence>
<evidence type="ECO:0000256" key="7">
    <source>
        <dbReference type="ARBA" id="ARBA00022989"/>
    </source>
</evidence>
<name>A0ABS0XT79_9SPHN</name>
<evidence type="ECO:0000313" key="13">
    <source>
        <dbReference type="Proteomes" id="UP000640426"/>
    </source>
</evidence>